<comment type="catalytic activity">
    <reaction evidence="8">
        <text>a disubstituted aliphatic (S)-hydroxynitrile = a ketone + hydrogen cyanide</text>
        <dbReference type="Rhea" id="RHEA:56592"/>
        <dbReference type="ChEBI" id="CHEBI:17087"/>
        <dbReference type="ChEBI" id="CHEBI:18407"/>
        <dbReference type="ChEBI" id="CHEBI:140597"/>
        <dbReference type="EC" id="4.1.2.47"/>
    </reaction>
</comment>
<dbReference type="InterPro" id="IPR029058">
    <property type="entry name" value="AB_hydrolase_fold"/>
</dbReference>
<comment type="catalytic activity">
    <reaction evidence="7">
        <text>butan-2-one + hydrogen cyanide = 2-hydroxy-2-methylbutanenitrile</text>
        <dbReference type="Rhea" id="RHEA:77467"/>
        <dbReference type="ChEBI" id="CHEBI:18407"/>
        <dbReference type="ChEBI" id="CHEBI:28398"/>
        <dbReference type="ChEBI" id="CHEBI:60954"/>
    </reaction>
    <physiologicalReaction direction="right-to-left" evidence="7">
        <dbReference type="Rhea" id="RHEA:77469"/>
    </physiologicalReaction>
</comment>
<proteinExistence type="inferred from homology"/>
<comment type="catalytic activity">
    <reaction evidence="10">
        <text>2-methylpropanal + hydrogen cyanide = (2S)-2-hydroxy-3-methylbutanenitrile</text>
        <dbReference type="Rhea" id="RHEA:77403"/>
        <dbReference type="ChEBI" id="CHEBI:18407"/>
        <dbReference type="ChEBI" id="CHEBI:48943"/>
        <dbReference type="ChEBI" id="CHEBI:197354"/>
    </reaction>
</comment>
<evidence type="ECO:0000256" key="5">
    <source>
        <dbReference type="ARBA" id="ARBA00050358"/>
    </source>
</evidence>
<dbReference type="STRING" id="3983.A0A2C9UTC7"/>
<comment type="catalytic activity">
    <reaction evidence="2">
        <text>4-methoxybenzaldehyde + hydrogen cyanide = (2S)-2-hydroxy-2-(4-methoxyphenyl)acetonitrile</text>
        <dbReference type="Rhea" id="RHEA:77447"/>
        <dbReference type="ChEBI" id="CHEBI:18407"/>
        <dbReference type="ChEBI" id="CHEBI:28235"/>
        <dbReference type="ChEBI" id="CHEBI:197328"/>
    </reaction>
</comment>
<organism evidence="22 23">
    <name type="scientific">Manihot esculenta</name>
    <name type="common">Cassava</name>
    <name type="synonym">Jatropha manihot</name>
    <dbReference type="NCBI Taxonomy" id="3983"/>
    <lineage>
        <taxon>Eukaryota</taxon>
        <taxon>Viridiplantae</taxon>
        <taxon>Streptophyta</taxon>
        <taxon>Embryophyta</taxon>
        <taxon>Tracheophyta</taxon>
        <taxon>Spermatophyta</taxon>
        <taxon>Magnoliopsida</taxon>
        <taxon>eudicotyledons</taxon>
        <taxon>Gunneridae</taxon>
        <taxon>Pentapetalae</taxon>
        <taxon>rosids</taxon>
        <taxon>fabids</taxon>
        <taxon>Malpighiales</taxon>
        <taxon>Euphorbiaceae</taxon>
        <taxon>Crotonoideae</taxon>
        <taxon>Manihoteae</taxon>
        <taxon>Manihot</taxon>
    </lineage>
</organism>
<evidence type="ECO:0000256" key="12">
    <source>
        <dbReference type="ARBA" id="ARBA00052600"/>
    </source>
</evidence>
<accession>A0A2C9UTC7</accession>
<dbReference type="Pfam" id="PF12697">
    <property type="entry name" value="Abhydrolase_6"/>
    <property type="match status" value="1"/>
</dbReference>
<comment type="similarity">
    <text evidence="15">Belongs to the AB hydrolase superfamily. Hydroxynitrile lyase family.</text>
</comment>
<dbReference type="FunFam" id="3.40.50.1820:FF:000051">
    <property type="entry name" value="(S)-hydroxynitrile lyase"/>
    <property type="match status" value="1"/>
</dbReference>
<evidence type="ECO:0000256" key="1">
    <source>
        <dbReference type="ARBA" id="ARBA00023239"/>
    </source>
</evidence>
<dbReference type="InterPro" id="IPR000073">
    <property type="entry name" value="AB_hydrolase_1"/>
</dbReference>
<dbReference type="AlphaFoldDB" id="A0A2C9UTC7"/>
<evidence type="ECO:0000259" key="21">
    <source>
        <dbReference type="Pfam" id="PF12697"/>
    </source>
</evidence>
<sequence>MSCEDFRESNDTGMKNKKHFVLVHGACHGAWCWYKILPLLKLKGHHVTALDLGASGINPKQLSELKSFSDYVQPLMEFISSLPQDESIILVGHSYGGLGLALAMEKFPEKISAAVFVTAYMPNFIDPPVTLVEEFFRRTPPESLLDCEITVQEEPPNLPISATFGPLYLETTMYQNSQSEDLELAKVLLRPFKFFMEDLAEQSLLTEAKYGSVQRVFVVCKEDEVMKQDFVQWMIDNSPTEQVKLIDGADHMVMLSKPKDLCKILLKVAHNY</sequence>
<evidence type="ECO:0000256" key="7">
    <source>
        <dbReference type="ARBA" id="ARBA00051647"/>
    </source>
</evidence>
<evidence type="ECO:0000256" key="19">
    <source>
        <dbReference type="ARBA" id="ARBA00078291"/>
    </source>
</evidence>
<evidence type="ECO:0000256" key="15">
    <source>
        <dbReference type="ARBA" id="ARBA00060885"/>
    </source>
</evidence>
<dbReference type="SUPFAM" id="SSF53474">
    <property type="entry name" value="alpha/beta-Hydrolases"/>
    <property type="match status" value="1"/>
</dbReference>
<evidence type="ECO:0000256" key="20">
    <source>
        <dbReference type="ARBA" id="ARBA00079794"/>
    </source>
</evidence>
<comment type="caution">
    <text evidence="22">The sequence shown here is derived from an EMBL/GenBank/DDBJ whole genome shotgun (WGS) entry which is preliminary data.</text>
</comment>
<feature type="domain" description="AB hydrolase-1" evidence="21">
    <location>
        <begin position="20"/>
        <end position="261"/>
    </location>
</feature>
<dbReference type="PANTHER" id="PTHR10992:SF1014">
    <property type="entry name" value="AB HYDROLASE-1 DOMAIN-CONTAINING PROTEIN"/>
    <property type="match status" value="1"/>
</dbReference>
<evidence type="ECO:0000256" key="9">
    <source>
        <dbReference type="ARBA" id="ARBA00051977"/>
    </source>
</evidence>
<evidence type="ECO:0000313" key="22">
    <source>
        <dbReference type="EMBL" id="OAY33843.1"/>
    </source>
</evidence>
<reference evidence="23" key="1">
    <citation type="journal article" date="2016" name="Nat. Biotechnol.">
        <title>Sequencing wild and cultivated cassava and related species reveals extensive interspecific hybridization and genetic diversity.</title>
        <authorList>
            <person name="Bredeson J.V."/>
            <person name="Lyons J.B."/>
            <person name="Prochnik S.E."/>
            <person name="Wu G.A."/>
            <person name="Ha C.M."/>
            <person name="Edsinger-Gonzales E."/>
            <person name="Grimwood J."/>
            <person name="Schmutz J."/>
            <person name="Rabbi I.Y."/>
            <person name="Egesi C."/>
            <person name="Nauluvula P."/>
            <person name="Lebot V."/>
            <person name="Ndunguru J."/>
            <person name="Mkamilo G."/>
            <person name="Bart R.S."/>
            <person name="Setter T.L."/>
            <person name="Gleadow R.M."/>
            <person name="Kulakow P."/>
            <person name="Ferguson M.E."/>
            <person name="Rounsley S."/>
            <person name="Rokhsar D.S."/>
        </authorList>
    </citation>
    <scope>NUCLEOTIDE SEQUENCE [LARGE SCALE GENOMIC DNA]</scope>
    <source>
        <strain evidence="23">cv. AM560-2</strain>
    </source>
</reference>
<evidence type="ECO:0000256" key="16">
    <source>
        <dbReference type="ARBA" id="ARBA00066572"/>
    </source>
</evidence>
<dbReference type="OrthoDB" id="408373at2759"/>
<comment type="catalytic activity">
    <reaction evidence="6">
        <text>formylthiophene + hydrogen cyanide = (2R)-2-hydroxy-2-(thiophen-2-yl)acetonitrile</text>
        <dbReference type="Rhea" id="RHEA:77455"/>
        <dbReference type="ChEBI" id="CHEBI:18407"/>
        <dbReference type="ChEBI" id="CHEBI:87301"/>
        <dbReference type="ChEBI" id="CHEBI:197332"/>
    </reaction>
</comment>
<protein>
    <recommendedName>
        <fullName evidence="17">(S)-hydroxynitrile lyase</fullName>
        <ecNumber evidence="16">4.1.2.47</ecNumber>
    </recommendedName>
    <alternativeName>
        <fullName evidence="18">2-hydroxy-2-methylpropanenitrile lyase</fullName>
    </alternativeName>
    <alternativeName>
        <fullName evidence="19">Acetone cyanohydrin lyase</fullName>
    </alternativeName>
    <alternativeName>
        <fullName evidence="20">Hydroxynitrile lyase</fullName>
    </alternativeName>
</protein>
<evidence type="ECO:0000313" key="23">
    <source>
        <dbReference type="Proteomes" id="UP000091857"/>
    </source>
</evidence>
<evidence type="ECO:0000256" key="3">
    <source>
        <dbReference type="ARBA" id="ARBA00050241"/>
    </source>
</evidence>
<dbReference type="GO" id="GO:0009696">
    <property type="term" value="P:salicylic acid metabolic process"/>
    <property type="evidence" value="ECO:0000318"/>
    <property type="project" value="GO_Central"/>
</dbReference>
<evidence type="ECO:0000256" key="10">
    <source>
        <dbReference type="ARBA" id="ARBA00052033"/>
    </source>
</evidence>
<evidence type="ECO:0000256" key="4">
    <source>
        <dbReference type="ARBA" id="ARBA00050262"/>
    </source>
</evidence>
<keyword evidence="23" id="KW-1185">Reference proteome</keyword>
<dbReference type="Proteomes" id="UP000091857">
    <property type="component" value="Chromosome 13"/>
</dbReference>
<dbReference type="Gramene" id="Manes.13G129600.1.v8.1">
    <property type="protein sequence ID" value="Manes.13G129600.1.v8.1.CDS"/>
    <property type="gene ID" value="Manes.13G129600.v8.1"/>
</dbReference>
<evidence type="ECO:0000256" key="11">
    <source>
        <dbReference type="ARBA" id="ARBA00052511"/>
    </source>
</evidence>
<comment type="catalytic activity">
    <reaction evidence="14">
        <text>an aromatic (S)-hydroxynitrile = an aromatic aldehyde + hydrogen cyanide</text>
        <dbReference type="Rhea" id="RHEA:54660"/>
        <dbReference type="ChEBI" id="CHEBI:18407"/>
        <dbReference type="ChEBI" id="CHEBI:33855"/>
        <dbReference type="ChEBI" id="CHEBI:138306"/>
        <dbReference type="EC" id="4.1.2.47"/>
    </reaction>
</comment>
<dbReference type="PANTHER" id="PTHR10992">
    <property type="entry name" value="METHYLESTERASE FAMILY MEMBER"/>
    <property type="match status" value="1"/>
</dbReference>
<dbReference type="GO" id="GO:0080031">
    <property type="term" value="F:methyl salicylate esterase activity"/>
    <property type="evidence" value="ECO:0000318"/>
    <property type="project" value="GO_Central"/>
</dbReference>
<name>A0A2C9UTC7_MANES</name>
<dbReference type="GO" id="GO:0047606">
    <property type="term" value="F:(S)-hydroxynitrile lyase activity"/>
    <property type="evidence" value="ECO:0007669"/>
    <property type="project" value="UniProtKB-EC"/>
</dbReference>
<evidence type="ECO:0000256" key="6">
    <source>
        <dbReference type="ARBA" id="ARBA00050608"/>
    </source>
</evidence>
<comment type="catalytic activity">
    <reaction evidence="5">
        <text>benzaldehyde + hydrogen cyanide = (S)-mandelonitrile</text>
        <dbReference type="Rhea" id="RHEA:77427"/>
        <dbReference type="ChEBI" id="CHEBI:17169"/>
        <dbReference type="ChEBI" id="CHEBI:18407"/>
        <dbReference type="ChEBI" id="CHEBI:36941"/>
    </reaction>
</comment>
<dbReference type="GO" id="GO:0080030">
    <property type="term" value="F:methyl indole-3-acetate esterase activity"/>
    <property type="evidence" value="ECO:0000318"/>
    <property type="project" value="GO_Central"/>
</dbReference>
<comment type="catalytic activity">
    <reaction evidence="9">
        <text>acrolein + hydrogen cyanide = (2S)-2-hydroxybut-3-enenitrile</text>
        <dbReference type="Rhea" id="RHEA:77411"/>
        <dbReference type="ChEBI" id="CHEBI:15368"/>
        <dbReference type="ChEBI" id="CHEBI:18407"/>
        <dbReference type="ChEBI" id="CHEBI:197356"/>
    </reaction>
</comment>
<evidence type="ECO:0000256" key="13">
    <source>
        <dbReference type="ARBA" id="ARBA00052609"/>
    </source>
</evidence>
<comment type="catalytic activity">
    <reaction evidence="11">
        <text>3-formylthiophene + hydrogen cyanide = (2S)-2-hydroxy-2-(thiophen-3-yl)acetonitrile</text>
        <dbReference type="Rhea" id="RHEA:77459"/>
        <dbReference type="ChEBI" id="CHEBI:18407"/>
        <dbReference type="ChEBI" id="CHEBI:87611"/>
        <dbReference type="ChEBI" id="CHEBI:197333"/>
    </reaction>
</comment>
<dbReference type="EMBL" id="CM004399">
    <property type="protein sequence ID" value="OAY33843.1"/>
    <property type="molecule type" value="Genomic_DNA"/>
</dbReference>
<comment type="catalytic activity">
    <reaction evidence="13">
        <text>cyclohexanecarbaldehyde + hydrogen cyanide = (2S)-2-cyclohexyl-2-hydroxyacetonitrile</text>
        <dbReference type="Rhea" id="RHEA:77423"/>
        <dbReference type="ChEBI" id="CHEBI:18407"/>
        <dbReference type="ChEBI" id="CHEBI:197359"/>
        <dbReference type="ChEBI" id="CHEBI:197360"/>
    </reaction>
</comment>
<dbReference type="InterPro" id="IPR045889">
    <property type="entry name" value="MES/HNL"/>
</dbReference>
<evidence type="ECO:0000256" key="14">
    <source>
        <dbReference type="ARBA" id="ARBA00052826"/>
    </source>
</evidence>
<evidence type="ECO:0000256" key="2">
    <source>
        <dbReference type="ARBA" id="ARBA00050104"/>
    </source>
</evidence>
<comment type="catalytic activity">
    <reaction evidence="12">
        <text>2,2-dimethylpropanal + hydrogen cyanide = (2S)-2-hydroxy-3,3-dimethylbutanenitrile</text>
        <dbReference type="Rhea" id="RHEA:77407"/>
        <dbReference type="ChEBI" id="CHEBI:18407"/>
        <dbReference type="ChEBI" id="CHEBI:141557"/>
        <dbReference type="ChEBI" id="CHEBI:197355"/>
    </reaction>
</comment>
<dbReference type="GO" id="GO:0080032">
    <property type="term" value="F:methyl jasmonate esterase activity"/>
    <property type="evidence" value="ECO:0000318"/>
    <property type="project" value="GO_Central"/>
</dbReference>
<keyword evidence="1" id="KW-0456">Lyase</keyword>
<evidence type="ECO:0000256" key="17">
    <source>
        <dbReference type="ARBA" id="ARBA00069221"/>
    </source>
</evidence>
<dbReference type="GO" id="GO:0009694">
    <property type="term" value="P:jasmonic acid metabolic process"/>
    <property type="evidence" value="ECO:0000318"/>
    <property type="project" value="GO_Central"/>
</dbReference>
<evidence type="ECO:0000256" key="8">
    <source>
        <dbReference type="ARBA" id="ARBA00051735"/>
    </source>
</evidence>
<dbReference type="EC" id="4.1.2.47" evidence="16"/>
<evidence type="ECO:0000256" key="18">
    <source>
        <dbReference type="ARBA" id="ARBA00076040"/>
    </source>
</evidence>
<comment type="catalytic activity">
    <reaction evidence="4">
        <text>2-hydroxy-2-methylpropanenitrile = acetone + hydrogen cyanide</text>
        <dbReference type="Rhea" id="RHEA:11932"/>
        <dbReference type="ChEBI" id="CHEBI:15347"/>
        <dbReference type="ChEBI" id="CHEBI:15348"/>
        <dbReference type="ChEBI" id="CHEBI:18407"/>
    </reaction>
    <physiologicalReaction direction="left-to-right" evidence="4">
        <dbReference type="Rhea" id="RHEA:11933"/>
    </physiologicalReaction>
</comment>
<gene>
    <name evidence="22" type="ORF">MANES_13G129600v8</name>
</gene>
<dbReference type="Gene3D" id="3.40.50.1820">
    <property type="entry name" value="alpha/beta hydrolase"/>
    <property type="match status" value="1"/>
</dbReference>
<comment type="catalytic activity">
    <reaction evidence="3">
        <text>a monosubstituted aliphatic (S)-hydroxynitrile = an aldehyde + hydrogen cyanide</text>
        <dbReference type="Rhea" id="RHEA:56588"/>
        <dbReference type="ChEBI" id="CHEBI:17478"/>
        <dbReference type="ChEBI" id="CHEBI:18407"/>
        <dbReference type="ChEBI" id="CHEBI:140596"/>
        <dbReference type="EC" id="4.1.2.47"/>
    </reaction>
</comment>